<sequence>MLITTSHQWHDCIVCSRASLIWGKGRARIAIGRTVRKVYDEWAYYVWSVLIGKHPSATQRFSGSAAHDGKKRKAQV</sequence>
<proteinExistence type="predicted"/>
<protein>
    <submittedName>
        <fullName evidence="1">Uncharacterized protein</fullName>
    </submittedName>
</protein>
<organism evidence="1 2">
    <name type="scientific">Monilinia laxa</name>
    <name type="common">Brown rot fungus</name>
    <name type="synonym">Sclerotinia laxa</name>
    <dbReference type="NCBI Taxonomy" id="61186"/>
    <lineage>
        <taxon>Eukaryota</taxon>
        <taxon>Fungi</taxon>
        <taxon>Dikarya</taxon>
        <taxon>Ascomycota</taxon>
        <taxon>Pezizomycotina</taxon>
        <taxon>Leotiomycetes</taxon>
        <taxon>Helotiales</taxon>
        <taxon>Sclerotiniaceae</taxon>
        <taxon>Monilinia</taxon>
    </lineage>
</organism>
<accession>A0A5N6JQJ6</accession>
<comment type="caution">
    <text evidence="1">The sequence shown here is derived from an EMBL/GenBank/DDBJ whole genome shotgun (WGS) entry which is preliminary data.</text>
</comment>
<dbReference type="EMBL" id="VIGI01000016">
    <property type="protein sequence ID" value="KAB8290686.1"/>
    <property type="molecule type" value="Genomic_DNA"/>
</dbReference>
<dbReference type="AlphaFoldDB" id="A0A5N6JQJ6"/>
<keyword evidence="2" id="KW-1185">Reference proteome</keyword>
<evidence type="ECO:0000313" key="1">
    <source>
        <dbReference type="EMBL" id="KAB8290686.1"/>
    </source>
</evidence>
<name>A0A5N6JQJ6_MONLA</name>
<reference evidence="1 2" key="1">
    <citation type="submission" date="2019-06" db="EMBL/GenBank/DDBJ databases">
        <title>Genome Sequence of the Brown Rot Fungal Pathogen Monilinia laxa.</title>
        <authorList>
            <person name="De Miccolis Angelini R.M."/>
            <person name="Landi L."/>
            <person name="Abate D."/>
            <person name="Pollastro S."/>
            <person name="Romanazzi G."/>
            <person name="Faretra F."/>
        </authorList>
    </citation>
    <scope>NUCLEOTIDE SEQUENCE [LARGE SCALE GENOMIC DNA]</scope>
    <source>
        <strain evidence="1 2">Mlax316</strain>
    </source>
</reference>
<dbReference type="Proteomes" id="UP000326757">
    <property type="component" value="Unassembled WGS sequence"/>
</dbReference>
<evidence type="ECO:0000313" key="2">
    <source>
        <dbReference type="Proteomes" id="UP000326757"/>
    </source>
</evidence>
<gene>
    <name evidence="1" type="ORF">EYC80_008327</name>
</gene>